<keyword evidence="1" id="KW-0472">Membrane</keyword>
<gene>
    <name evidence="2" type="ORF">AGERDE_LOCUS5590</name>
</gene>
<evidence type="ECO:0000313" key="2">
    <source>
        <dbReference type="EMBL" id="CAG8528449.1"/>
    </source>
</evidence>
<dbReference type="Proteomes" id="UP000789831">
    <property type="component" value="Unassembled WGS sequence"/>
</dbReference>
<dbReference type="OrthoDB" id="2423638at2759"/>
<proteinExistence type="predicted"/>
<keyword evidence="1" id="KW-1133">Transmembrane helix</keyword>
<keyword evidence="1" id="KW-0812">Transmembrane</keyword>
<sequence length="139" mass="15466">MFKKTITKPIKKAKPTIKSASTKPEQITITEALKQKVFPYIVADFANALKSLKSGESIRFGKLGTFKKTKRAMPELKKVGRPRKVTPIAEIPAQPAKVTNGHLTFKESKRTIVLTWGKYSITLLCITAVAISVIHKLNF</sequence>
<evidence type="ECO:0000256" key="1">
    <source>
        <dbReference type="SAM" id="Phobius"/>
    </source>
</evidence>
<evidence type="ECO:0000313" key="3">
    <source>
        <dbReference type="Proteomes" id="UP000789831"/>
    </source>
</evidence>
<dbReference type="AlphaFoldDB" id="A0A9N9AF00"/>
<comment type="caution">
    <text evidence="2">The sequence shown here is derived from an EMBL/GenBank/DDBJ whole genome shotgun (WGS) entry which is preliminary data.</text>
</comment>
<keyword evidence="3" id="KW-1185">Reference proteome</keyword>
<reference evidence="2" key="1">
    <citation type="submission" date="2021-06" db="EMBL/GenBank/DDBJ databases">
        <authorList>
            <person name="Kallberg Y."/>
            <person name="Tangrot J."/>
            <person name="Rosling A."/>
        </authorList>
    </citation>
    <scope>NUCLEOTIDE SEQUENCE</scope>
    <source>
        <strain evidence="2">MT106</strain>
    </source>
</reference>
<accession>A0A9N9AF00</accession>
<feature type="transmembrane region" description="Helical" evidence="1">
    <location>
        <begin position="116"/>
        <end position="135"/>
    </location>
</feature>
<organism evidence="2 3">
    <name type="scientific">Ambispora gerdemannii</name>
    <dbReference type="NCBI Taxonomy" id="144530"/>
    <lineage>
        <taxon>Eukaryota</taxon>
        <taxon>Fungi</taxon>
        <taxon>Fungi incertae sedis</taxon>
        <taxon>Mucoromycota</taxon>
        <taxon>Glomeromycotina</taxon>
        <taxon>Glomeromycetes</taxon>
        <taxon>Archaeosporales</taxon>
        <taxon>Ambisporaceae</taxon>
        <taxon>Ambispora</taxon>
    </lineage>
</organism>
<dbReference type="EMBL" id="CAJVPL010000774">
    <property type="protein sequence ID" value="CAG8528449.1"/>
    <property type="molecule type" value="Genomic_DNA"/>
</dbReference>
<protein>
    <submittedName>
        <fullName evidence="2">2412_t:CDS:1</fullName>
    </submittedName>
</protein>
<name>A0A9N9AF00_9GLOM</name>